<dbReference type="EMBL" id="JAQIZZ010000006">
    <property type="protein sequence ID" value="KAJ5537917.1"/>
    <property type="molecule type" value="Genomic_DNA"/>
</dbReference>
<accession>A0AAD6CSD7</accession>
<evidence type="ECO:0000313" key="2">
    <source>
        <dbReference type="EMBL" id="KAJ5537917.1"/>
    </source>
</evidence>
<dbReference type="Proteomes" id="UP001220324">
    <property type="component" value="Unassembled WGS sequence"/>
</dbReference>
<protein>
    <submittedName>
        <fullName evidence="2">Uncharacterized protein</fullName>
    </submittedName>
</protein>
<evidence type="ECO:0000256" key="1">
    <source>
        <dbReference type="SAM" id="Phobius"/>
    </source>
</evidence>
<sequence length="108" mass="11778">MPWWVTYHTLSVLSTVLGFDAVPVVYATFGAYPVNTDKAPRTVGIHITGPLWILVRSSVKGAGGIVVLVGGLAIACWQLSGYYAISIVGVWDERHRIKDKKTYGDSNK</sequence>
<feature type="transmembrane region" description="Helical" evidence="1">
    <location>
        <begin position="65"/>
        <end position="91"/>
    </location>
</feature>
<gene>
    <name evidence="2" type="ORF">N7494_007396</name>
</gene>
<dbReference type="AlphaFoldDB" id="A0AAD6CSD7"/>
<organism evidence="2 3">
    <name type="scientific">Penicillium frequentans</name>
    <dbReference type="NCBI Taxonomy" id="3151616"/>
    <lineage>
        <taxon>Eukaryota</taxon>
        <taxon>Fungi</taxon>
        <taxon>Dikarya</taxon>
        <taxon>Ascomycota</taxon>
        <taxon>Pezizomycotina</taxon>
        <taxon>Eurotiomycetes</taxon>
        <taxon>Eurotiomycetidae</taxon>
        <taxon>Eurotiales</taxon>
        <taxon>Aspergillaceae</taxon>
        <taxon>Penicillium</taxon>
    </lineage>
</organism>
<name>A0AAD6CSD7_9EURO</name>
<comment type="caution">
    <text evidence="2">The sequence shown here is derived from an EMBL/GenBank/DDBJ whole genome shotgun (WGS) entry which is preliminary data.</text>
</comment>
<reference evidence="2 3" key="1">
    <citation type="journal article" date="2023" name="IMA Fungus">
        <title>Comparative genomic study of the Penicillium genus elucidates a diverse pangenome and 15 lateral gene transfer events.</title>
        <authorList>
            <person name="Petersen C."/>
            <person name="Sorensen T."/>
            <person name="Nielsen M.R."/>
            <person name="Sondergaard T.E."/>
            <person name="Sorensen J.L."/>
            <person name="Fitzpatrick D.A."/>
            <person name="Frisvad J.C."/>
            <person name="Nielsen K.L."/>
        </authorList>
    </citation>
    <scope>NUCLEOTIDE SEQUENCE [LARGE SCALE GENOMIC DNA]</scope>
    <source>
        <strain evidence="2 3">IBT 35679</strain>
    </source>
</reference>
<proteinExistence type="predicted"/>
<keyword evidence="1" id="KW-0472">Membrane</keyword>
<evidence type="ECO:0000313" key="3">
    <source>
        <dbReference type="Proteomes" id="UP001220324"/>
    </source>
</evidence>
<keyword evidence="1" id="KW-0812">Transmembrane</keyword>
<keyword evidence="3" id="KW-1185">Reference proteome</keyword>
<keyword evidence="1" id="KW-1133">Transmembrane helix</keyword>